<gene>
    <name evidence="7" type="ORF">Cst04h_23350</name>
</gene>
<dbReference type="SUPFAM" id="SSF53850">
    <property type="entry name" value="Periplasmic binding protein-like II"/>
    <property type="match status" value="1"/>
</dbReference>
<evidence type="ECO:0000256" key="1">
    <source>
        <dbReference type="ARBA" id="ARBA00009437"/>
    </source>
</evidence>
<sequence>MSNIVCMLRLVFSTGTEPGKWFERYRSNPDYGGLTTVDSDDAIDTLLAGDADLALARVPADGVDKRISDDFHMVRLYEEAVGIAVPKDSVYAEVGEDVEPADVADEYVNYRIGDDALVDVPAVREGLQVVAANVGIVIAPRPLLKVLSKKQVVPLGLNDPTVARTAIALVWSKERDADDVQAFVGVAKGRTKNSSRGTAVKLSAREKSKAKQARREALAKEQGKAHKQNNAKKKTSGGSQAGNKRAVQGRKNYLLSKSKKSSQRGKRRK</sequence>
<keyword evidence="2" id="KW-0805">Transcription regulation</keyword>
<evidence type="ECO:0000256" key="3">
    <source>
        <dbReference type="ARBA" id="ARBA00023125"/>
    </source>
</evidence>
<feature type="compositionally biased region" description="Basic residues" evidence="6">
    <location>
        <begin position="225"/>
        <end position="235"/>
    </location>
</feature>
<organism evidence="7 8">
    <name type="scientific">Corynebacterium striatum</name>
    <dbReference type="NCBI Taxonomy" id="43770"/>
    <lineage>
        <taxon>Bacteria</taxon>
        <taxon>Bacillati</taxon>
        <taxon>Actinomycetota</taxon>
        <taxon>Actinomycetes</taxon>
        <taxon>Mycobacteriales</taxon>
        <taxon>Corynebacteriaceae</taxon>
        <taxon>Corynebacterium</taxon>
    </lineage>
</organism>
<evidence type="ECO:0008006" key="9">
    <source>
        <dbReference type="Google" id="ProtNLM"/>
    </source>
</evidence>
<evidence type="ECO:0000256" key="5">
    <source>
        <dbReference type="ARBA" id="ARBA00023163"/>
    </source>
</evidence>
<dbReference type="EMBL" id="BJLD01000002">
    <property type="protein sequence ID" value="GEA44165.1"/>
    <property type="molecule type" value="Genomic_DNA"/>
</dbReference>
<name>A0ABC9ZPX0_CORST</name>
<proteinExistence type="inferred from homology"/>
<feature type="compositionally biased region" description="Basic residues" evidence="6">
    <location>
        <begin position="257"/>
        <end position="269"/>
    </location>
</feature>
<comment type="caution">
    <text evidence="7">The sequence shown here is derived from an EMBL/GenBank/DDBJ whole genome shotgun (WGS) entry which is preliminary data.</text>
</comment>
<evidence type="ECO:0000256" key="2">
    <source>
        <dbReference type="ARBA" id="ARBA00023015"/>
    </source>
</evidence>
<dbReference type="PANTHER" id="PTHR30346:SF0">
    <property type="entry name" value="HCA OPERON TRANSCRIPTIONAL ACTIVATOR HCAR"/>
    <property type="match status" value="1"/>
</dbReference>
<evidence type="ECO:0000313" key="7">
    <source>
        <dbReference type="EMBL" id="GEA44165.1"/>
    </source>
</evidence>
<dbReference type="AlphaFoldDB" id="A0ABC9ZPX0"/>
<dbReference type="GO" id="GO:0003677">
    <property type="term" value="F:DNA binding"/>
    <property type="evidence" value="ECO:0007669"/>
    <property type="project" value="UniProtKB-KW"/>
</dbReference>
<evidence type="ECO:0000313" key="8">
    <source>
        <dbReference type="Proteomes" id="UP000315234"/>
    </source>
</evidence>
<protein>
    <recommendedName>
        <fullName evidence="9">LysR family transcriptional regulator</fullName>
    </recommendedName>
</protein>
<evidence type="ECO:0000256" key="6">
    <source>
        <dbReference type="SAM" id="MobiDB-lite"/>
    </source>
</evidence>
<evidence type="ECO:0000256" key="4">
    <source>
        <dbReference type="ARBA" id="ARBA00023159"/>
    </source>
</evidence>
<feature type="compositionally biased region" description="Basic and acidic residues" evidence="6">
    <location>
        <begin position="203"/>
        <end position="224"/>
    </location>
</feature>
<dbReference type="CDD" id="cd05466">
    <property type="entry name" value="PBP2_LTTR_substrate"/>
    <property type="match status" value="1"/>
</dbReference>
<accession>A0ABC9ZPX0</accession>
<feature type="region of interest" description="Disordered" evidence="6">
    <location>
        <begin position="194"/>
        <end position="269"/>
    </location>
</feature>
<keyword evidence="4" id="KW-0010">Activator</keyword>
<comment type="similarity">
    <text evidence="1">Belongs to the LysR transcriptional regulatory family.</text>
</comment>
<keyword evidence="3" id="KW-0238">DNA-binding</keyword>
<dbReference type="Proteomes" id="UP000315234">
    <property type="component" value="Unassembled WGS sequence"/>
</dbReference>
<reference evidence="7 8" key="1">
    <citation type="submission" date="2019-06" db="EMBL/GenBank/DDBJ databases">
        <title>Draft genome sequence of Corynebacterium striatum NBRC 15291.</title>
        <authorList>
            <person name="Miura T."/>
            <person name="Furukawa M."/>
            <person name="Shimamura M."/>
            <person name="Ohyama Y."/>
            <person name="Yamazoe A."/>
            <person name="Kawasaki H."/>
        </authorList>
    </citation>
    <scope>NUCLEOTIDE SEQUENCE [LARGE SCALE GENOMIC DNA]</scope>
    <source>
        <strain evidence="7 8">NBRC 15291</strain>
    </source>
</reference>
<dbReference type="PANTHER" id="PTHR30346">
    <property type="entry name" value="TRANSCRIPTIONAL DUAL REGULATOR HCAR-RELATED"/>
    <property type="match status" value="1"/>
</dbReference>
<keyword evidence="5" id="KW-0804">Transcription</keyword>